<dbReference type="PROSITE" id="PS00109">
    <property type="entry name" value="PROTEIN_KINASE_TYR"/>
    <property type="match status" value="1"/>
</dbReference>
<evidence type="ECO:0000256" key="12">
    <source>
        <dbReference type="ARBA" id="ARBA00048679"/>
    </source>
</evidence>
<evidence type="ECO:0000256" key="2">
    <source>
        <dbReference type="ARBA" id="ARBA00011534"/>
    </source>
</evidence>
<dbReference type="InterPro" id="IPR050117">
    <property type="entry name" value="MAPK"/>
</dbReference>
<dbReference type="AlphaFoldDB" id="A0AAN6S6U2"/>
<dbReference type="GO" id="GO:0005524">
    <property type="term" value="F:ATP binding"/>
    <property type="evidence" value="ECO:0007669"/>
    <property type="project" value="UniProtKB-KW"/>
</dbReference>
<dbReference type="SUPFAM" id="SSF56112">
    <property type="entry name" value="Protein kinase-like (PK-like)"/>
    <property type="match status" value="1"/>
</dbReference>
<evidence type="ECO:0000256" key="4">
    <source>
        <dbReference type="ARBA" id="ARBA00013948"/>
    </source>
</evidence>
<evidence type="ECO:0000256" key="7">
    <source>
        <dbReference type="ARBA" id="ARBA00022741"/>
    </source>
</evidence>
<comment type="function">
    <text evidence="1">Component of the EKC/KEOPS complex that is required for the formation of a threonylcarbamoyl group on adenosine at position 37 (t(6)A37) in tRNAs that read codons beginning with adenine. The complex is probably involved in the transfer of the threonylcarbamoyl moiety of threonylcarbamoyl-AMP (TC-AMP) to the N6 group of A37. BUD32 has ATPase activity in the context of the EKC/KEOPS complex and likely plays a supporting role to the catalytic subunit KAE1. The EKC/KEOPS complex also promotes both telomere uncapping and telomere elongation. The complex is required for efficient recruitment of transcriptional coactivators.</text>
</comment>
<evidence type="ECO:0000256" key="3">
    <source>
        <dbReference type="ARBA" id="ARBA00012513"/>
    </source>
</evidence>
<dbReference type="EC" id="2.7.11.1" evidence="3"/>
<feature type="domain" description="Protein kinase" evidence="13">
    <location>
        <begin position="1"/>
        <end position="246"/>
    </location>
</feature>
<evidence type="ECO:0000256" key="5">
    <source>
        <dbReference type="ARBA" id="ARBA00019973"/>
    </source>
</evidence>
<protein>
    <recommendedName>
        <fullName evidence="5">EKC/KEOPS complex subunit BUD32</fullName>
        <ecNumber evidence="3">2.7.11.1</ecNumber>
    </recommendedName>
    <alternativeName>
        <fullName evidence="9 10">Atypical Serine/threonine protein kinase BUD32</fullName>
    </alternativeName>
    <alternativeName>
        <fullName evidence="4">EKC/KEOPS complex subunit bud32</fullName>
    </alternativeName>
</protein>
<dbReference type="Proteomes" id="UP001303473">
    <property type="component" value="Unassembled WGS sequence"/>
</dbReference>
<keyword evidence="8" id="KW-0067">ATP-binding</keyword>
<comment type="catalytic activity">
    <reaction evidence="12">
        <text>L-seryl-[protein] + ATP = O-phospho-L-seryl-[protein] + ADP + H(+)</text>
        <dbReference type="Rhea" id="RHEA:17989"/>
        <dbReference type="Rhea" id="RHEA-COMP:9863"/>
        <dbReference type="Rhea" id="RHEA-COMP:11604"/>
        <dbReference type="ChEBI" id="CHEBI:15378"/>
        <dbReference type="ChEBI" id="CHEBI:29999"/>
        <dbReference type="ChEBI" id="CHEBI:30616"/>
        <dbReference type="ChEBI" id="CHEBI:83421"/>
        <dbReference type="ChEBI" id="CHEBI:456216"/>
        <dbReference type="EC" id="2.7.11.1"/>
    </reaction>
</comment>
<sequence length="255" mass="28271">MADGLAYLHRAGVCHGDLTHANVLFGLRDIDRWSDSEVYQHFGAPKEAQLLLCLDDSLPPPSAPRHIVEAINFRDIDSGLLSGNICIVDFGLSFFTERPPPGIPGTPRSFLAPELCFGAPRSPANDVWALGCLIFELYTGWVLFPLIFDQLDLLVGTIVDTLGQLPPHWEGRFANQADRVFEPGQKDFWYDPSFELGRPLECQIVEKCPQLPEHQSRLLLQLLASSLSLDPANRLSAAEIVSHAWFSQGDIPEQG</sequence>
<dbReference type="InterPro" id="IPR011009">
    <property type="entry name" value="Kinase-like_dom_sf"/>
</dbReference>
<dbReference type="PROSITE" id="PS50011">
    <property type="entry name" value="PROTEIN_KINASE_DOM"/>
    <property type="match status" value="1"/>
</dbReference>
<keyword evidence="7" id="KW-0547">Nucleotide-binding</keyword>
<accession>A0AAN6S6U2</accession>
<keyword evidence="14" id="KW-0418">Kinase</keyword>
<organism evidence="14 15">
    <name type="scientific">Diplogelasinospora grovesii</name>
    <dbReference type="NCBI Taxonomy" id="303347"/>
    <lineage>
        <taxon>Eukaryota</taxon>
        <taxon>Fungi</taxon>
        <taxon>Dikarya</taxon>
        <taxon>Ascomycota</taxon>
        <taxon>Pezizomycotina</taxon>
        <taxon>Sordariomycetes</taxon>
        <taxon>Sordariomycetidae</taxon>
        <taxon>Sordariales</taxon>
        <taxon>Diplogelasinosporaceae</taxon>
        <taxon>Diplogelasinospora</taxon>
    </lineage>
</organism>
<gene>
    <name evidence="14" type="ORF">QBC46DRAFT_380912</name>
</gene>
<evidence type="ECO:0000313" key="15">
    <source>
        <dbReference type="Proteomes" id="UP001303473"/>
    </source>
</evidence>
<keyword evidence="15" id="KW-1185">Reference proteome</keyword>
<evidence type="ECO:0000256" key="8">
    <source>
        <dbReference type="ARBA" id="ARBA00022840"/>
    </source>
</evidence>
<evidence type="ECO:0000256" key="11">
    <source>
        <dbReference type="ARBA" id="ARBA00047899"/>
    </source>
</evidence>
<comment type="catalytic activity">
    <reaction evidence="11">
        <text>L-threonyl-[protein] + ATP = O-phospho-L-threonyl-[protein] + ADP + H(+)</text>
        <dbReference type="Rhea" id="RHEA:46608"/>
        <dbReference type="Rhea" id="RHEA-COMP:11060"/>
        <dbReference type="Rhea" id="RHEA-COMP:11605"/>
        <dbReference type="ChEBI" id="CHEBI:15378"/>
        <dbReference type="ChEBI" id="CHEBI:30013"/>
        <dbReference type="ChEBI" id="CHEBI:30616"/>
        <dbReference type="ChEBI" id="CHEBI:61977"/>
        <dbReference type="ChEBI" id="CHEBI:456216"/>
        <dbReference type="EC" id="2.7.11.1"/>
    </reaction>
</comment>
<dbReference type="InterPro" id="IPR000719">
    <property type="entry name" value="Prot_kinase_dom"/>
</dbReference>
<comment type="caution">
    <text evidence="14">The sequence shown here is derived from an EMBL/GenBank/DDBJ whole genome shotgun (WGS) entry which is preliminary data.</text>
</comment>
<keyword evidence="14" id="KW-0808">Transferase</keyword>
<dbReference type="EMBL" id="MU853777">
    <property type="protein sequence ID" value="KAK3941991.1"/>
    <property type="molecule type" value="Genomic_DNA"/>
</dbReference>
<evidence type="ECO:0000256" key="10">
    <source>
        <dbReference type="ARBA" id="ARBA00033194"/>
    </source>
</evidence>
<comment type="subunit">
    <text evidence="2">Component of the EKC/KEOPS complex composed of at least BUD32, CGI121, GON7, KAE1 and PCC1; the whole complex dimerizes.</text>
</comment>
<dbReference type="PANTHER" id="PTHR24055">
    <property type="entry name" value="MITOGEN-ACTIVATED PROTEIN KINASE"/>
    <property type="match status" value="1"/>
</dbReference>
<evidence type="ECO:0000256" key="6">
    <source>
        <dbReference type="ARBA" id="ARBA00022527"/>
    </source>
</evidence>
<proteinExistence type="predicted"/>
<evidence type="ECO:0000259" key="13">
    <source>
        <dbReference type="PROSITE" id="PS50011"/>
    </source>
</evidence>
<dbReference type="InterPro" id="IPR008266">
    <property type="entry name" value="Tyr_kinase_AS"/>
</dbReference>
<dbReference type="SMART" id="SM00220">
    <property type="entry name" value="S_TKc"/>
    <property type="match status" value="1"/>
</dbReference>
<dbReference type="Gene3D" id="1.10.510.10">
    <property type="entry name" value="Transferase(Phosphotransferase) domain 1"/>
    <property type="match status" value="1"/>
</dbReference>
<reference evidence="15" key="1">
    <citation type="journal article" date="2023" name="Mol. Phylogenet. Evol.">
        <title>Genome-scale phylogeny and comparative genomics of the fungal order Sordariales.</title>
        <authorList>
            <person name="Hensen N."/>
            <person name="Bonometti L."/>
            <person name="Westerberg I."/>
            <person name="Brannstrom I.O."/>
            <person name="Guillou S."/>
            <person name="Cros-Aarteil S."/>
            <person name="Calhoun S."/>
            <person name="Haridas S."/>
            <person name="Kuo A."/>
            <person name="Mondo S."/>
            <person name="Pangilinan J."/>
            <person name="Riley R."/>
            <person name="LaButti K."/>
            <person name="Andreopoulos B."/>
            <person name="Lipzen A."/>
            <person name="Chen C."/>
            <person name="Yan M."/>
            <person name="Daum C."/>
            <person name="Ng V."/>
            <person name="Clum A."/>
            <person name="Steindorff A."/>
            <person name="Ohm R.A."/>
            <person name="Martin F."/>
            <person name="Silar P."/>
            <person name="Natvig D.O."/>
            <person name="Lalanne C."/>
            <person name="Gautier V."/>
            <person name="Ament-Velasquez S.L."/>
            <person name="Kruys A."/>
            <person name="Hutchinson M.I."/>
            <person name="Powell A.J."/>
            <person name="Barry K."/>
            <person name="Miller A.N."/>
            <person name="Grigoriev I.V."/>
            <person name="Debuchy R."/>
            <person name="Gladieux P."/>
            <person name="Hiltunen Thoren M."/>
            <person name="Johannesson H."/>
        </authorList>
    </citation>
    <scope>NUCLEOTIDE SEQUENCE [LARGE SCALE GENOMIC DNA]</scope>
    <source>
        <strain evidence="15">CBS 340.73</strain>
    </source>
</reference>
<dbReference type="Pfam" id="PF00069">
    <property type="entry name" value="Pkinase"/>
    <property type="match status" value="1"/>
</dbReference>
<keyword evidence="6" id="KW-0723">Serine/threonine-protein kinase</keyword>
<evidence type="ECO:0000256" key="1">
    <source>
        <dbReference type="ARBA" id="ARBA00003747"/>
    </source>
</evidence>
<dbReference type="GO" id="GO:0004674">
    <property type="term" value="F:protein serine/threonine kinase activity"/>
    <property type="evidence" value="ECO:0007669"/>
    <property type="project" value="UniProtKB-KW"/>
</dbReference>
<evidence type="ECO:0000313" key="14">
    <source>
        <dbReference type="EMBL" id="KAK3941991.1"/>
    </source>
</evidence>
<name>A0AAN6S6U2_9PEZI</name>
<evidence type="ECO:0000256" key="9">
    <source>
        <dbReference type="ARBA" id="ARBA00030980"/>
    </source>
</evidence>